<dbReference type="InterPro" id="IPR003593">
    <property type="entry name" value="AAA+_ATPase"/>
</dbReference>
<comment type="caution">
    <text evidence="5">The sequence shown here is derived from an EMBL/GenBank/DDBJ whole genome shotgun (WGS) entry which is preliminary data.</text>
</comment>
<dbReference type="PROSITE" id="PS50893">
    <property type="entry name" value="ABC_TRANSPORTER_2"/>
    <property type="match status" value="1"/>
</dbReference>
<keyword evidence="3 5" id="KW-0067">ATP-binding</keyword>
<dbReference type="GO" id="GO:0042941">
    <property type="term" value="P:D-alanine transmembrane transport"/>
    <property type="evidence" value="ECO:0007669"/>
    <property type="project" value="TreeGrafter"/>
</dbReference>
<dbReference type="PANTHER" id="PTHR45772:SF7">
    <property type="entry name" value="AMINO ACID ABC TRANSPORTER ATP-BINDING PROTEIN"/>
    <property type="match status" value="1"/>
</dbReference>
<dbReference type="AlphaFoldDB" id="A0A4R5UAW1"/>
<reference evidence="5 6" key="1">
    <citation type="submission" date="2019-03" db="EMBL/GenBank/DDBJ databases">
        <title>Rhizobium sp. nov., an bacterium isolated from biocrust in Mu Us Desert.</title>
        <authorList>
            <person name="Lixiong L."/>
        </authorList>
    </citation>
    <scope>NUCLEOTIDE SEQUENCE [LARGE SCALE GENOMIC DNA]</scope>
    <source>
        <strain evidence="5 6">SPY-1</strain>
    </source>
</reference>
<dbReference type="GO" id="GO:0015188">
    <property type="term" value="F:L-isoleucine transmembrane transporter activity"/>
    <property type="evidence" value="ECO:0007669"/>
    <property type="project" value="TreeGrafter"/>
</dbReference>
<evidence type="ECO:0000256" key="2">
    <source>
        <dbReference type="ARBA" id="ARBA00022741"/>
    </source>
</evidence>
<dbReference type="OrthoDB" id="9779872at2"/>
<sequence>MSELLKIEELTKRFGGLTAVNSVSFSVAPGEVVGLLGPNGSGKTTVLNMISGHLPATSGRIALGGQTISGLAPNQIVLKGVSRTFQLVRGLPSLTVGENVVAALAFGRRKLWGKAAQAEALQRLDEVGLAHRADQSAQELTYIDQKRMELARALALEPELLLLDEWLAGLNPTEMATGIELIRSIQRRGATILMVEHMMDAIRALCSRCVVMNAGRKIADGPTAATLADREVVTAYLGEAYA</sequence>
<dbReference type="RefSeq" id="WP_133317517.1">
    <property type="nucleotide sequence ID" value="NZ_SMTL01000005.1"/>
</dbReference>
<dbReference type="GO" id="GO:0016887">
    <property type="term" value="F:ATP hydrolysis activity"/>
    <property type="evidence" value="ECO:0007669"/>
    <property type="project" value="InterPro"/>
</dbReference>
<keyword evidence="2" id="KW-0547">Nucleotide-binding</keyword>
<proteinExistence type="predicted"/>
<dbReference type="SUPFAM" id="SSF52540">
    <property type="entry name" value="P-loop containing nucleoside triphosphate hydrolases"/>
    <property type="match status" value="1"/>
</dbReference>
<gene>
    <name evidence="5" type="ORF">E2F50_17755</name>
</gene>
<evidence type="ECO:0000259" key="4">
    <source>
        <dbReference type="PROSITE" id="PS50893"/>
    </source>
</evidence>
<organism evidence="5 6">
    <name type="scientific">Rhizobium deserti</name>
    <dbReference type="NCBI Taxonomy" id="2547961"/>
    <lineage>
        <taxon>Bacteria</taxon>
        <taxon>Pseudomonadati</taxon>
        <taxon>Pseudomonadota</taxon>
        <taxon>Alphaproteobacteria</taxon>
        <taxon>Hyphomicrobiales</taxon>
        <taxon>Rhizobiaceae</taxon>
        <taxon>Rhizobium/Agrobacterium group</taxon>
        <taxon>Rhizobium</taxon>
    </lineage>
</organism>
<dbReference type="GO" id="GO:0015808">
    <property type="term" value="P:L-alanine transport"/>
    <property type="evidence" value="ECO:0007669"/>
    <property type="project" value="TreeGrafter"/>
</dbReference>
<name>A0A4R5UAW1_9HYPH</name>
<dbReference type="SMART" id="SM00382">
    <property type="entry name" value="AAA"/>
    <property type="match status" value="1"/>
</dbReference>
<dbReference type="InterPro" id="IPR003439">
    <property type="entry name" value="ABC_transporter-like_ATP-bd"/>
</dbReference>
<dbReference type="GO" id="GO:0015192">
    <property type="term" value="F:L-phenylalanine transmembrane transporter activity"/>
    <property type="evidence" value="ECO:0007669"/>
    <property type="project" value="TreeGrafter"/>
</dbReference>
<evidence type="ECO:0000256" key="1">
    <source>
        <dbReference type="ARBA" id="ARBA00022448"/>
    </source>
</evidence>
<dbReference type="EMBL" id="SMTL01000005">
    <property type="protein sequence ID" value="TDK32177.1"/>
    <property type="molecule type" value="Genomic_DNA"/>
</dbReference>
<protein>
    <submittedName>
        <fullName evidence="5">ABC transporter ATP-binding protein</fullName>
    </submittedName>
</protein>
<dbReference type="GO" id="GO:1903805">
    <property type="term" value="P:L-valine import across plasma membrane"/>
    <property type="evidence" value="ECO:0007669"/>
    <property type="project" value="TreeGrafter"/>
</dbReference>
<dbReference type="GO" id="GO:0005886">
    <property type="term" value="C:plasma membrane"/>
    <property type="evidence" value="ECO:0007669"/>
    <property type="project" value="TreeGrafter"/>
</dbReference>
<dbReference type="Proteomes" id="UP000295238">
    <property type="component" value="Unassembled WGS sequence"/>
</dbReference>
<dbReference type="GO" id="GO:0005304">
    <property type="term" value="F:L-valine transmembrane transporter activity"/>
    <property type="evidence" value="ECO:0007669"/>
    <property type="project" value="TreeGrafter"/>
</dbReference>
<dbReference type="PANTHER" id="PTHR45772">
    <property type="entry name" value="CONSERVED COMPONENT OF ABC TRANSPORTER FOR NATURAL AMINO ACIDS-RELATED"/>
    <property type="match status" value="1"/>
</dbReference>
<dbReference type="Gene3D" id="3.40.50.300">
    <property type="entry name" value="P-loop containing nucleotide triphosphate hydrolases"/>
    <property type="match status" value="1"/>
</dbReference>
<accession>A0A4R5UAW1</accession>
<keyword evidence="1" id="KW-0813">Transport</keyword>
<evidence type="ECO:0000313" key="5">
    <source>
        <dbReference type="EMBL" id="TDK32177.1"/>
    </source>
</evidence>
<evidence type="ECO:0000256" key="3">
    <source>
        <dbReference type="ARBA" id="ARBA00022840"/>
    </source>
</evidence>
<dbReference type="InterPro" id="IPR027417">
    <property type="entry name" value="P-loop_NTPase"/>
</dbReference>
<dbReference type="InterPro" id="IPR051120">
    <property type="entry name" value="ABC_AA/LPS_Transport"/>
</dbReference>
<dbReference type="GO" id="GO:1903806">
    <property type="term" value="P:L-isoleucine import across plasma membrane"/>
    <property type="evidence" value="ECO:0007669"/>
    <property type="project" value="TreeGrafter"/>
</dbReference>
<feature type="domain" description="ABC transporter" evidence="4">
    <location>
        <begin position="5"/>
        <end position="239"/>
    </location>
</feature>
<evidence type="ECO:0000313" key="6">
    <source>
        <dbReference type="Proteomes" id="UP000295238"/>
    </source>
</evidence>
<dbReference type="Pfam" id="PF00005">
    <property type="entry name" value="ABC_tran"/>
    <property type="match status" value="1"/>
</dbReference>
<keyword evidence="6" id="KW-1185">Reference proteome</keyword>
<dbReference type="GO" id="GO:0005524">
    <property type="term" value="F:ATP binding"/>
    <property type="evidence" value="ECO:0007669"/>
    <property type="project" value="UniProtKB-KW"/>
</dbReference>